<dbReference type="EMBL" id="BAAAZC010000003">
    <property type="protein sequence ID" value="GAA3958272.1"/>
    <property type="molecule type" value="Genomic_DNA"/>
</dbReference>
<dbReference type="InterPro" id="IPR002213">
    <property type="entry name" value="UDP_glucos_trans"/>
</dbReference>
<dbReference type="InterPro" id="IPR050426">
    <property type="entry name" value="Glycosyltransferase_28"/>
</dbReference>
<keyword evidence="2" id="KW-0808">Transferase</keyword>
<comment type="caution">
    <text evidence="4">The sequence shown here is derived from an EMBL/GenBank/DDBJ whole genome shotgun (WGS) entry which is preliminary data.</text>
</comment>
<dbReference type="Pfam" id="PF06722">
    <property type="entry name" value="EryCIII-like_C"/>
    <property type="match status" value="1"/>
</dbReference>
<dbReference type="SUPFAM" id="SSF53756">
    <property type="entry name" value="UDP-Glycosyltransferase/glycogen phosphorylase"/>
    <property type="match status" value="1"/>
</dbReference>
<evidence type="ECO:0000259" key="3">
    <source>
        <dbReference type="Pfam" id="PF06722"/>
    </source>
</evidence>
<reference evidence="5" key="1">
    <citation type="journal article" date="2019" name="Int. J. Syst. Evol. Microbiol.">
        <title>The Global Catalogue of Microorganisms (GCM) 10K type strain sequencing project: providing services to taxonomists for standard genome sequencing and annotation.</title>
        <authorList>
            <consortium name="The Broad Institute Genomics Platform"/>
            <consortium name="The Broad Institute Genome Sequencing Center for Infectious Disease"/>
            <person name="Wu L."/>
            <person name="Ma J."/>
        </authorList>
    </citation>
    <scope>NUCLEOTIDE SEQUENCE [LARGE SCALE GENOMIC DNA]</scope>
    <source>
        <strain evidence="5">JCM 16601</strain>
    </source>
</reference>
<accession>A0ABP7P1T0</accession>
<evidence type="ECO:0000256" key="2">
    <source>
        <dbReference type="ARBA" id="ARBA00022679"/>
    </source>
</evidence>
<sequence length="408" mass="45591">MSKILLLSMPSHGHMNPLLGLAAQLIKKGEEVAFFTSVEFKEAVEEIGAEFEYYKEDLNLFKKRTAAPPDSSPAAETQKPKPGLIGAFLNPVKFIDAILDDIKGRNFDYLVCSAAYPYATVIGQILNIPVVSSYAVFATIKELMDKNTPGKGLMGLSAEFTDEFKTVRQDLIEKYQVQIPENIIDLLFNKGDLNIIYTSKYFVPHPENYDDSFIFIGPPIFDKKYNVDFPFEKLEGKKVVYISLGTIFGNHSADLNQLFFDSFADTDAIVVMAAYDVELSKYKVPDNFIIRSFVPQLELLKYATVAITHAGMNSIGDLLYHKVPFVSVPLGADQFYMANRAQELDATIVLDVDTLTPDILTDAVEKVLTTPTYRENIEKISDSFIEAGGYKKAVEEIFELKKLKGLTG</sequence>
<dbReference type="Gene3D" id="3.40.50.2000">
    <property type="entry name" value="Glycogen Phosphorylase B"/>
    <property type="match status" value="2"/>
</dbReference>
<dbReference type="InterPro" id="IPR006326">
    <property type="entry name" value="UDPGT_MGT-like"/>
</dbReference>
<dbReference type="PANTHER" id="PTHR48050:SF13">
    <property type="entry name" value="STEROL 3-BETA-GLUCOSYLTRANSFERASE UGT80A2"/>
    <property type="match status" value="1"/>
</dbReference>
<keyword evidence="5" id="KW-1185">Reference proteome</keyword>
<name>A0ABP7P1T0_9SPHI</name>
<comment type="similarity">
    <text evidence="1">Belongs to the UDP-glycosyltransferase family.</text>
</comment>
<evidence type="ECO:0000256" key="1">
    <source>
        <dbReference type="ARBA" id="ARBA00009995"/>
    </source>
</evidence>
<organism evidence="4 5">
    <name type="scientific">Mucilaginibacter dorajii</name>
    <dbReference type="NCBI Taxonomy" id="692994"/>
    <lineage>
        <taxon>Bacteria</taxon>
        <taxon>Pseudomonadati</taxon>
        <taxon>Bacteroidota</taxon>
        <taxon>Sphingobacteriia</taxon>
        <taxon>Sphingobacteriales</taxon>
        <taxon>Sphingobacteriaceae</taxon>
        <taxon>Mucilaginibacter</taxon>
    </lineage>
</organism>
<dbReference type="InterPro" id="IPR010610">
    <property type="entry name" value="EryCIII-like_C"/>
</dbReference>
<dbReference type="CDD" id="cd03784">
    <property type="entry name" value="GT1_Gtf-like"/>
    <property type="match status" value="1"/>
</dbReference>
<protein>
    <submittedName>
        <fullName evidence="4">Glycosyltransferase</fullName>
    </submittedName>
</protein>
<dbReference type="NCBIfam" id="TIGR01426">
    <property type="entry name" value="MGT"/>
    <property type="match status" value="1"/>
</dbReference>
<evidence type="ECO:0000313" key="4">
    <source>
        <dbReference type="EMBL" id="GAA3958272.1"/>
    </source>
</evidence>
<dbReference type="RefSeq" id="WP_259096096.1">
    <property type="nucleotide sequence ID" value="NZ_BAAAZC010000003.1"/>
</dbReference>
<proteinExistence type="inferred from homology"/>
<gene>
    <name evidence="4" type="ORF">GCM10022210_01940</name>
</gene>
<dbReference type="PANTHER" id="PTHR48050">
    <property type="entry name" value="STEROL 3-BETA-GLUCOSYLTRANSFERASE"/>
    <property type="match status" value="1"/>
</dbReference>
<dbReference type="Proteomes" id="UP001500742">
    <property type="component" value="Unassembled WGS sequence"/>
</dbReference>
<evidence type="ECO:0000313" key="5">
    <source>
        <dbReference type="Proteomes" id="UP001500742"/>
    </source>
</evidence>
<feature type="domain" description="Erythromycin biosynthesis protein CIII-like C-terminal" evidence="3">
    <location>
        <begin position="260"/>
        <end position="384"/>
    </location>
</feature>